<reference evidence="1 2" key="1">
    <citation type="journal article" date="2021" name="Nat. Plants">
        <title>The Taxus genome provides insights into paclitaxel biosynthesis.</title>
        <authorList>
            <person name="Xiong X."/>
            <person name="Gou J."/>
            <person name="Liao Q."/>
            <person name="Li Y."/>
            <person name="Zhou Q."/>
            <person name="Bi G."/>
            <person name="Li C."/>
            <person name="Du R."/>
            <person name="Wang X."/>
            <person name="Sun T."/>
            <person name="Guo L."/>
            <person name="Liang H."/>
            <person name="Lu P."/>
            <person name="Wu Y."/>
            <person name="Zhang Z."/>
            <person name="Ro D.K."/>
            <person name="Shang Y."/>
            <person name="Huang S."/>
            <person name="Yan J."/>
        </authorList>
    </citation>
    <scope>NUCLEOTIDE SEQUENCE [LARGE SCALE GENOMIC DNA]</scope>
    <source>
        <strain evidence="1">Ta-2019</strain>
    </source>
</reference>
<sequence>LRSRSFFSIHGDLDSVENRFGHLQSLIFTNGNKAHASEVLSRTGLEDYFEGVICFETLNSYPKTAENCNDWDTTISVIPKASILCKPSIEAIECALCIANADPQRTIFFDDSPRNVAAGKFAGLHTVLVGNPIRTEGSDFALESIHNIKEAMPEIWKGNEISENVVPSGRVVIIETVVNA</sequence>
<dbReference type="SUPFAM" id="SSF56784">
    <property type="entry name" value="HAD-like"/>
    <property type="match status" value="1"/>
</dbReference>
<keyword evidence="2" id="KW-1185">Reference proteome</keyword>
<proteinExistence type="predicted"/>
<dbReference type="Proteomes" id="UP000824469">
    <property type="component" value="Unassembled WGS sequence"/>
</dbReference>
<accession>A0AA38GLG0</accession>
<dbReference type="PANTHER" id="PTHR12725">
    <property type="entry name" value="HALOACID DEHALOGENASE-LIKE HYDROLASE"/>
    <property type="match status" value="1"/>
</dbReference>
<gene>
    <name evidence="1" type="ORF">KI387_005149</name>
</gene>
<dbReference type="AlphaFoldDB" id="A0AA38GLG0"/>
<dbReference type="EMBL" id="JAHRHJ020000002">
    <property type="protein sequence ID" value="KAH9324971.1"/>
    <property type="molecule type" value="Genomic_DNA"/>
</dbReference>
<name>A0AA38GLG0_TAXCH</name>
<dbReference type="Pfam" id="PF00702">
    <property type="entry name" value="Hydrolase"/>
    <property type="match status" value="1"/>
</dbReference>
<dbReference type="PANTHER" id="PTHR12725:SF117">
    <property type="entry name" value="HALOACID DEHALOGENASE-LIKE HYDROLASE"/>
    <property type="match status" value="1"/>
</dbReference>
<dbReference type="OMA" id="SHIICKP"/>
<feature type="non-terminal residue" evidence="1">
    <location>
        <position position="1"/>
    </location>
</feature>
<dbReference type="InterPro" id="IPR023214">
    <property type="entry name" value="HAD_sf"/>
</dbReference>
<dbReference type="InterPro" id="IPR036412">
    <property type="entry name" value="HAD-like_sf"/>
</dbReference>
<protein>
    <submittedName>
        <fullName evidence="1">Uncharacterized protein</fullName>
    </submittedName>
</protein>
<organism evidence="1 2">
    <name type="scientific">Taxus chinensis</name>
    <name type="common">Chinese yew</name>
    <name type="synonym">Taxus wallichiana var. chinensis</name>
    <dbReference type="NCBI Taxonomy" id="29808"/>
    <lineage>
        <taxon>Eukaryota</taxon>
        <taxon>Viridiplantae</taxon>
        <taxon>Streptophyta</taxon>
        <taxon>Embryophyta</taxon>
        <taxon>Tracheophyta</taxon>
        <taxon>Spermatophyta</taxon>
        <taxon>Pinopsida</taxon>
        <taxon>Pinidae</taxon>
        <taxon>Conifers II</taxon>
        <taxon>Cupressales</taxon>
        <taxon>Taxaceae</taxon>
        <taxon>Taxus</taxon>
    </lineage>
</organism>
<evidence type="ECO:0000313" key="1">
    <source>
        <dbReference type="EMBL" id="KAH9324971.1"/>
    </source>
</evidence>
<dbReference type="InterPro" id="IPR006439">
    <property type="entry name" value="HAD-SF_hydro_IA"/>
</dbReference>
<evidence type="ECO:0000313" key="2">
    <source>
        <dbReference type="Proteomes" id="UP000824469"/>
    </source>
</evidence>
<dbReference type="Gene3D" id="3.40.50.1000">
    <property type="entry name" value="HAD superfamily/HAD-like"/>
    <property type="match status" value="1"/>
</dbReference>
<dbReference type="NCBIfam" id="TIGR01509">
    <property type="entry name" value="HAD-SF-IA-v3"/>
    <property type="match status" value="1"/>
</dbReference>
<comment type="caution">
    <text evidence="1">The sequence shown here is derived from an EMBL/GenBank/DDBJ whole genome shotgun (WGS) entry which is preliminary data.</text>
</comment>